<dbReference type="EMBL" id="HBUE01072168">
    <property type="protein sequence ID" value="CAG6473150.1"/>
    <property type="molecule type" value="Transcribed_RNA"/>
</dbReference>
<name>A0A8D8BDL0_CULPI</name>
<comment type="subcellular location">
    <subcellularLocation>
        <location evidence="1">Nucleus</location>
    </subcellularLocation>
</comment>
<dbReference type="InterPro" id="IPR004210">
    <property type="entry name" value="BESS_motif"/>
</dbReference>
<organism evidence="3">
    <name type="scientific">Culex pipiens</name>
    <name type="common">House mosquito</name>
    <dbReference type="NCBI Taxonomy" id="7175"/>
    <lineage>
        <taxon>Eukaryota</taxon>
        <taxon>Metazoa</taxon>
        <taxon>Ecdysozoa</taxon>
        <taxon>Arthropoda</taxon>
        <taxon>Hexapoda</taxon>
        <taxon>Insecta</taxon>
        <taxon>Pterygota</taxon>
        <taxon>Neoptera</taxon>
        <taxon>Endopterygota</taxon>
        <taxon>Diptera</taxon>
        <taxon>Nematocera</taxon>
        <taxon>Culicoidea</taxon>
        <taxon>Culicidae</taxon>
        <taxon>Culicinae</taxon>
        <taxon>Culicini</taxon>
        <taxon>Culex</taxon>
        <taxon>Culex</taxon>
    </lineage>
</organism>
<proteinExistence type="predicted"/>
<evidence type="ECO:0000256" key="1">
    <source>
        <dbReference type="PROSITE-ProRule" id="PRU00371"/>
    </source>
</evidence>
<dbReference type="GO" id="GO:0003677">
    <property type="term" value="F:DNA binding"/>
    <property type="evidence" value="ECO:0007669"/>
    <property type="project" value="InterPro"/>
</dbReference>
<protein>
    <submittedName>
        <fullName evidence="3">(northern house mosquito) hypothetical protein</fullName>
    </submittedName>
</protein>
<dbReference type="Pfam" id="PF02944">
    <property type="entry name" value="BESS"/>
    <property type="match status" value="1"/>
</dbReference>
<feature type="domain" description="BESS" evidence="2">
    <location>
        <begin position="141"/>
        <end position="180"/>
    </location>
</feature>
<dbReference type="PROSITE" id="PS51031">
    <property type="entry name" value="BESS"/>
    <property type="match status" value="1"/>
</dbReference>
<evidence type="ECO:0000313" key="3">
    <source>
        <dbReference type="EMBL" id="CAG6473150.1"/>
    </source>
</evidence>
<dbReference type="AlphaFoldDB" id="A0A8D8BDL0"/>
<reference evidence="3" key="1">
    <citation type="submission" date="2021-05" db="EMBL/GenBank/DDBJ databases">
        <authorList>
            <person name="Alioto T."/>
            <person name="Alioto T."/>
            <person name="Gomez Garrido J."/>
        </authorList>
    </citation>
    <scope>NUCLEOTIDE SEQUENCE</scope>
</reference>
<evidence type="ECO:0000259" key="2">
    <source>
        <dbReference type="PROSITE" id="PS51031"/>
    </source>
</evidence>
<dbReference type="GO" id="GO:0005634">
    <property type="term" value="C:nucleus"/>
    <property type="evidence" value="ECO:0007669"/>
    <property type="project" value="UniProtKB-SubCell"/>
</dbReference>
<accession>A0A8D8BDL0</accession>
<sequence length="181" mass="21136">MSRNMAQKLDVKLKHNMEFNLKLVELVQQNSSLYVHEPMRTNQLQTWEEIAKILSVSCRYAQSHWRWLRVKYAQFVKLRKPDYPAQIESHMHFLRPHLRIQSRTLAPPPPPVAEWNRKPSTPLVPRNTRVECCAHLGYDPGDQDATFLLSILPHLKVMTGQQRRQFKMGAVKLSAEMLASL</sequence>
<keyword evidence="1" id="KW-0539">Nucleus</keyword>